<dbReference type="GO" id="GO:0016853">
    <property type="term" value="F:isomerase activity"/>
    <property type="evidence" value="ECO:0007669"/>
    <property type="project" value="UniProtKB-KW"/>
</dbReference>
<dbReference type="Proteomes" id="UP000292958">
    <property type="component" value="Unassembled WGS sequence"/>
</dbReference>
<protein>
    <submittedName>
        <fullName evidence="3">6-phosphogluconolactonase (Cycloisomerase 2 family)</fullName>
    </submittedName>
</protein>
<dbReference type="RefSeq" id="WP_130418862.1">
    <property type="nucleotide sequence ID" value="NZ_SHKW01000001.1"/>
</dbReference>
<dbReference type="Pfam" id="PF10282">
    <property type="entry name" value="Lactonase"/>
    <property type="match status" value="1"/>
</dbReference>
<evidence type="ECO:0000256" key="1">
    <source>
        <dbReference type="ARBA" id="ARBA00005564"/>
    </source>
</evidence>
<comment type="similarity">
    <text evidence="1">Belongs to the cycloisomerase 2 family.</text>
</comment>
<evidence type="ECO:0000313" key="4">
    <source>
        <dbReference type="Proteomes" id="UP000292958"/>
    </source>
</evidence>
<dbReference type="PANTHER" id="PTHR30344">
    <property type="entry name" value="6-PHOSPHOGLUCONOLACTONASE-RELATED"/>
    <property type="match status" value="1"/>
</dbReference>
<dbReference type="InterPro" id="IPR050282">
    <property type="entry name" value="Cycloisomerase_2"/>
</dbReference>
<keyword evidence="3" id="KW-0413">Isomerase</keyword>
<dbReference type="EMBL" id="SHKW01000001">
    <property type="protein sequence ID" value="RZU40852.1"/>
    <property type="molecule type" value="Genomic_DNA"/>
</dbReference>
<dbReference type="PROSITE" id="PS51257">
    <property type="entry name" value="PROKAR_LIPOPROTEIN"/>
    <property type="match status" value="1"/>
</dbReference>
<dbReference type="AlphaFoldDB" id="A0A4Q7YSU7"/>
<dbReference type="SUPFAM" id="SSF50974">
    <property type="entry name" value="Nitrous oxide reductase, N-terminal domain"/>
    <property type="match status" value="1"/>
</dbReference>
<gene>
    <name evidence="3" type="ORF">BDD14_2338</name>
</gene>
<name>A0A4Q7YSU7_9BACT</name>
<comment type="caution">
    <text evidence="3">The sequence shown here is derived from an EMBL/GenBank/DDBJ whole genome shotgun (WGS) entry which is preliminary data.</text>
</comment>
<dbReference type="GO" id="GO:0006006">
    <property type="term" value="P:glucose metabolic process"/>
    <property type="evidence" value="ECO:0007669"/>
    <property type="project" value="UniProtKB-KW"/>
</dbReference>
<dbReference type="InterPro" id="IPR011045">
    <property type="entry name" value="N2O_reductase_N"/>
</dbReference>
<keyword evidence="2" id="KW-0119">Carbohydrate metabolism</keyword>
<keyword evidence="2" id="KW-0313">Glucose metabolism</keyword>
<dbReference type="InterPro" id="IPR019405">
    <property type="entry name" value="Lactonase_7-beta_prop"/>
</dbReference>
<sequence length="407" mass="41560">MRLKKIGRGAIASILSVAVGLGLTACGRDYTVGYIYATTAQGTAGLLNGYKVDYQQGYLVQLANSPLPTGGKNPVTVVASPDHLSIYVVHRDDSSVVHFLIGTDGKVYPQKTYNITGSFATDASIDPAGKFLYVTFTYQNTILPDGTQQQLYTPANPGPGGVTIFPINADGTLNAPSTFNLGRSPVKISATSPGHFVYVIAQDGETSANLFGFTQNPNDGSLTPLPGVTINSGNVVSTGFQSGGTPAGILVDSSGGHLYITDLALNDVMAYSIAPTGIPSLIATVATDLAPSGLTIDMSGKFLYVASTGAGAIDGFTLGSNGAPTPSTVSPSVQVGTGPTCLSMIGAPSTGDPTHAIYLYASNSLSSNISGTQMDPATGQLIQVQKTPFGANALPSCLVAVPAVPGR</sequence>
<dbReference type="Gene3D" id="2.130.10.10">
    <property type="entry name" value="YVTN repeat-like/Quinoprotein amine dehydrogenase"/>
    <property type="match status" value="3"/>
</dbReference>
<dbReference type="OrthoDB" id="105446at2"/>
<dbReference type="PANTHER" id="PTHR30344:SF1">
    <property type="entry name" value="6-PHOSPHOGLUCONOLACTONASE"/>
    <property type="match status" value="1"/>
</dbReference>
<evidence type="ECO:0000256" key="2">
    <source>
        <dbReference type="ARBA" id="ARBA00022526"/>
    </source>
</evidence>
<dbReference type="GO" id="GO:0017057">
    <property type="term" value="F:6-phosphogluconolactonase activity"/>
    <property type="evidence" value="ECO:0007669"/>
    <property type="project" value="TreeGrafter"/>
</dbReference>
<evidence type="ECO:0000313" key="3">
    <source>
        <dbReference type="EMBL" id="RZU40852.1"/>
    </source>
</evidence>
<proteinExistence type="inferred from homology"/>
<dbReference type="InterPro" id="IPR015943">
    <property type="entry name" value="WD40/YVTN_repeat-like_dom_sf"/>
</dbReference>
<keyword evidence="4" id="KW-1185">Reference proteome</keyword>
<reference evidence="3 4" key="1">
    <citation type="submission" date="2019-02" db="EMBL/GenBank/DDBJ databases">
        <title>Genomic Encyclopedia of Archaeal and Bacterial Type Strains, Phase II (KMG-II): from individual species to whole genera.</title>
        <authorList>
            <person name="Goeker M."/>
        </authorList>
    </citation>
    <scope>NUCLEOTIDE SEQUENCE [LARGE SCALE GENOMIC DNA]</scope>
    <source>
        <strain evidence="3 4">DSM 18101</strain>
    </source>
</reference>
<accession>A0A4Q7YSU7</accession>
<organism evidence="3 4">
    <name type="scientific">Edaphobacter modestus</name>
    <dbReference type="NCBI Taxonomy" id="388466"/>
    <lineage>
        <taxon>Bacteria</taxon>
        <taxon>Pseudomonadati</taxon>
        <taxon>Acidobacteriota</taxon>
        <taxon>Terriglobia</taxon>
        <taxon>Terriglobales</taxon>
        <taxon>Acidobacteriaceae</taxon>
        <taxon>Edaphobacter</taxon>
    </lineage>
</organism>